<organism evidence="2 3">
    <name type="scientific">Eutypa lata (strain UCR-EL1)</name>
    <name type="common">Grapevine dieback disease fungus</name>
    <name type="synonym">Eutypa armeniacae</name>
    <dbReference type="NCBI Taxonomy" id="1287681"/>
    <lineage>
        <taxon>Eukaryota</taxon>
        <taxon>Fungi</taxon>
        <taxon>Dikarya</taxon>
        <taxon>Ascomycota</taxon>
        <taxon>Pezizomycotina</taxon>
        <taxon>Sordariomycetes</taxon>
        <taxon>Xylariomycetidae</taxon>
        <taxon>Xylariales</taxon>
        <taxon>Diatrypaceae</taxon>
        <taxon>Eutypa</taxon>
    </lineage>
</organism>
<evidence type="ECO:0000313" key="2">
    <source>
        <dbReference type="EMBL" id="EMR69845.1"/>
    </source>
</evidence>
<protein>
    <submittedName>
        <fullName evidence="2">Putative nitrogen assimilation transcription factor nit-4 protein</fullName>
    </submittedName>
</protein>
<dbReference type="KEGG" id="ela:UCREL1_3137"/>
<feature type="compositionally biased region" description="Gly residues" evidence="1">
    <location>
        <begin position="123"/>
        <end position="142"/>
    </location>
</feature>
<evidence type="ECO:0000313" key="3">
    <source>
        <dbReference type="Proteomes" id="UP000012174"/>
    </source>
</evidence>
<proteinExistence type="predicted"/>
<accession>M7TT43</accession>
<dbReference type="EMBL" id="KB706005">
    <property type="protein sequence ID" value="EMR69845.1"/>
    <property type="molecule type" value="Genomic_DNA"/>
</dbReference>
<reference evidence="3" key="1">
    <citation type="journal article" date="2013" name="Genome Announc.">
        <title>Draft genome sequence of the grapevine dieback fungus Eutypa lata UCR-EL1.</title>
        <authorList>
            <person name="Blanco-Ulate B."/>
            <person name="Rolshausen P.E."/>
            <person name="Cantu D."/>
        </authorList>
    </citation>
    <scope>NUCLEOTIDE SEQUENCE [LARGE SCALE GENOMIC DNA]</scope>
    <source>
        <strain evidence="3">UCR-EL1</strain>
    </source>
</reference>
<gene>
    <name evidence="2" type="ORF">UCREL1_3137</name>
</gene>
<keyword evidence="3" id="KW-1185">Reference proteome</keyword>
<evidence type="ECO:0000256" key="1">
    <source>
        <dbReference type="SAM" id="MobiDB-lite"/>
    </source>
</evidence>
<sequence length="193" mass="19639">MGHSPTSFQPAAVQGQRHMSNNAAIMGNSVPLSVEGLPAGASWRQAPAMHAVPGFTQSFGRMPPNTIQPNRGVRSTTQPSAPNSVYAVDGQDWYLKDSVNWQSSFDTWNIPNASSSSAAAAGVAGGNSSGGGGGGGGGGGNGMSDPSSVFMFTSNPTNDTGQSPQTATDNGFNFDGFDDFSGSIGSWDLTGLD</sequence>
<dbReference type="HOGENOM" id="CLU_1408761_0_0_1"/>
<dbReference type="Proteomes" id="UP000012174">
    <property type="component" value="Unassembled WGS sequence"/>
</dbReference>
<feature type="compositionally biased region" description="Polar residues" evidence="1">
    <location>
        <begin position="144"/>
        <end position="168"/>
    </location>
</feature>
<dbReference type="STRING" id="1287681.M7TT43"/>
<name>M7TT43_EUTLA</name>
<feature type="region of interest" description="Disordered" evidence="1">
    <location>
        <begin position="118"/>
        <end position="174"/>
    </location>
</feature>
<dbReference type="AlphaFoldDB" id="M7TT43"/>